<sequence>MSARENDFGQPIGPALPDWRPRPLPPRTAMQGRTCRVEPLDAERHAADLFSAFSAAPDRRSWTYLGGTLPETEGAYRAELAAMAAGADPLFQAIVDGQTGRAVGLASYLRIDPANGVIEVGHLHFSPALARRPAATEAMALMMARAFDELGYRRYEWKCDALNAPSRAAALRYGFTFEGVFRNAVVVKGRSRDTAWFSVTEAEWPRVRAAFRAWLAPENFFEDGRQRRALADLRTG</sequence>
<feature type="domain" description="N-acetyltransferase" evidence="2">
    <location>
        <begin position="35"/>
        <end position="193"/>
    </location>
</feature>
<organism evidence="3 4">
    <name type="scientific">Methylobacterium cerastii</name>
    <dbReference type="NCBI Taxonomy" id="932741"/>
    <lineage>
        <taxon>Bacteria</taxon>
        <taxon>Pseudomonadati</taxon>
        <taxon>Pseudomonadota</taxon>
        <taxon>Alphaproteobacteria</taxon>
        <taxon>Hyphomicrobiales</taxon>
        <taxon>Methylobacteriaceae</taxon>
        <taxon>Methylobacterium</taxon>
    </lineage>
</organism>
<name>A0ABQ4QJ09_9HYPH</name>
<dbReference type="InterPro" id="IPR016181">
    <property type="entry name" value="Acyl_CoA_acyltransferase"/>
</dbReference>
<keyword evidence="4" id="KW-1185">Reference proteome</keyword>
<dbReference type="Gene3D" id="3.40.630.30">
    <property type="match status" value="1"/>
</dbReference>
<evidence type="ECO:0000313" key="3">
    <source>
        <dbReference type="EMBL" id="GJD44800.1"/>
    </source>
</evidence>
<gene>
    <name evidence="3" type="ORF">AFCDBAGC_2667</name>
</gene>
<evidence type="ECO:0000259" key="2">
    <source>
        <dbReference type="PROSITE" id="PS51186"/>
    </source>
</evidence>
<dbReference type="PANTHER" id="PTHR43441">
    <property type="entry name" value="RIBOSOMAL-PROTEIN-SERINE ACETYLTRANSFERASE"/>
    <property type="match status" value="1"/>
</dbReference>
<dbReference type="Pfam" id="PF13302">
    <property type="entry name" value="Acetyltransf_3"/>
    <property type="match status" value="1"/>
</dbReference>
<dbReference type="PROSITE" id="PS51186">
    <property type="entry name" value="GNAT"/>
    <property type="match status" value="1"/>
</dbReference>
<dbReference type="InterPro" id="IPR051908">
    <property type="entry name" value="Ribosomal_N-acetyltransferase"/>
</dbReference>
<proteinExistence type="predicted"/>
<dbReference type="Proteomes" id="UP001055117">
    <property type="component" value="Unassembled WGS sequence"/>
</dbReference>
<dbReference type="InterPro" id="IPR000182">
    <property type="entry name" value="GNAT_dom"/>
</dbReference>
<dbReference type="PANTHER" id="PTHR43441:SF2">
    <property type="entry name" value="FAMILY ACETYLTRANSFERASE, PUTATIVE (AFU_ORTHOLOGUE AFUA_7G00850)-RELATED"/>
    <property type="match status" value="1"/>
</dbReference>
<feature type="region of interest" description="Disordered" evidence="1">
    <location>
        <begin position="1"/>
        <end position="27"/>
    </location>
</feature>
<accession>A0ABQ4QJ09</accession>
<dbReference type="EMBL" id="BPQG01000038">
    <property type="protein sequence ID" value="GJD44800.1"/>
    <property type="molecule type" value="Genomic_DNA"/>
</dbReference>
<evidence type="ECO:0000256" key="1">
    <source>
        <dbReference type="SAM" id="MobiDB-lite"/>
    </source>
</evidence>
<protein>
    <recommendedName>
        <fullName evidence="2">N-acetyltransferase domain-containing protein</fullName>
    </recommendedName>
</protein>
<reference evidence="3 4" key="1">
    <citation type="journal article" date="2021" name="Front. Microbiol.">
        <title>Comprehensive Comparative Genomics and Phenotyping of Methylobacterium Species.</title>
        <authorList>
            <person name="Alessa O."/>
            <person name="Ogura Y."/>
            <person name="Fujitani Y."/>
            <person name="Takami H."/>
            <person name="Hayashi T."/>
            <person name="Sahin N."/>
            <person name="Tani A."/>
        </authorList>
    </citation>
    <scope>NUCLEOTIDE SEQUENCE [LARGE SCALE GENOMIC DNA]</scope>
    <source>
        <strain evidence="3 4">DSM 23679</strain>
    </source>
</reference>
<comment type="caution">
    <text evidence="3">The sequence shown here is derived from an EMBL/GenBank/DDBJ whole genome shotgun (WGS) entry which is preliminary data.</text>
</comment>
<dbReference type="SUPFAM" id="SSF55729">
    <property type="entry name" value="Acyl-CoA N-acyltransferases (Nat)"/>
    <property type="match status" value="1"/>
</dbReference>
<evidence type="ECO:0000313" key="4">
    <source>
        <dbReference type="Proteomes" id="UP001055117"/>
    </source>
</evidence>
<dbReference type="RefSeq" id="WP_238272303.1">
    <property type="nucleotide sequence ID" value="NZ_BPQG01000038.1"/>
</dbReference>